<evidence type="ECO:0000256" key="1">
    <source>
        <dbReference type="SAM" id="SignalP"/>
    </source>
</evidence>
<reference evidence="2 3" key="1">
    <citation type="submission" date="2018-09" db="EMBL/GenBank/DDBJ databases">
        <title>Murine metabolic-syndrome-specific gut microbial biobank.</title>
        <authorList>
            <person name="Liu C."/>
        </authorList>
    </citation>
    <scope>NUCLEOTIDE SEQUENCE [LARGE SCALE GENOMIC DNA]</scope>
    <source>
        <strain evidence="2 3">0.1X-D8-26</strain>
    </source>
</reference>
<comment type="caution">
    <text evidence="2">The sequence shown here is derived from an EMBL/GenBank/DDBJ whole genome shotgun (WGS) entry which is preliminary data.</text>
</comment>
<dbReference type="Proteomes" id="UP000267159">
    <property type="component" value="Unassembled WGS sequence"/>
</dbReference>
<keyword evidence="1" id="KW-0732">Signal</keyword>
<feature type="signal peptide" evidence="1">
    <location>
        <begin position="1"/>
        <end position="19"/>
    </location>
</feature>
<name>A0A3L7Z1D8_9BACE</name>
<proteinExistence type="predicted"/>
<dbReference type="EMBL" id="RAZM01000005">
    <property type="protein sequence ID" value="RLT81451.1"/>
    <property type="molecule type" value="Genomic_DNA"/>
</dbReference>
<organism evidence="2 3">
    <name type="scientific">Bacteroides acidifaciens</name>
    <dbReference type="NCBI Taxonomy" id="85831"/>
    <lineage>
        <taxon>Bacteria</taxon>
        <taxon>Pseudomonadati</taxon>
        <taxon>Bacteroidota</taxon>
        <taxon>Bacteroidia</taxon>
        <taxon>Bacteroidales</taxon>
        <taxon>Bacteroidaceae</taxon>
        <taxon>Bacteroides</taxon>
    </lineage>
</organism>
<evidence type="ECO:0000313" key="2">
    <source>
        <dbReference type="EMBL" id="RLT81451.1"/>
    </source>
</evidence>
<dbReference type="AlphaFoldDB" id="A0A3L7Z1D8"/>
<accession>A0A3L7Z1D8</accession>
<sequence length="157" mass="18317">MKKFLFTMVCAMTTICAFAQDGKLTINAGFLFPSTLNATIGYEHPLSYGNVVEVFAEMGDHWQTPVCHRFWKGYYWDGGWVYKHRLVRYKNGMLRFRFGPQFGATQRKFFLGIEGGFEYNYMFQNGWEFALIQKNNVNFIHGDTFRNGLLIGMKIPF</sequence>
<feature type="chain" id="PRO_5018116283" description="DUF3575 domain-containing protein" evidence="1">
    <location>
        <begin position="20"/>
        <end position="157"/>
    </location>
</feature>
<evidence type="ECO:0000313" key="3">
    <source>
        <dbReference type="Proteomes" id="UP000267159"/>
    </source>
</evidence>
<protein>
    <recommendedName>
        <fullName evidence="4">DUF3575 domain-containing protein</fullName>
    </recommendedName>
</protein>
<evidence type="ECO:0008006" key="4">
    <source>
        <dbReference type="Google" id="ProtNLM"/>
    </source>
</evidence>
<dbReference type="RefSeq" id="WP_121765898.1">
    <property type="nucleotide sequence ID" value="NZ_RAZM01000005.1"/>
</dbReference>
<gene>
    <name evidence="2" type="ORF">D7Y07_03240</name>
</gene>